<feature type="binding site" evidence="11">
    <location>
        <position position="48"/>
    </location>
    <ligand>
        <name>L-tyrosine</name>
        <dbReference type="ChEBI" id="CHEBI:58315"/>
    </ligand>
</feature>
<dbReference type="RefSeq" id="WP_120749389.1">
    <property type="nucleotide sequence ID" value="NZ_RBAH01000017.1"/>
</dbReference>
<organism evidence="14 15">
    <name type="scientific">Paenibacillus ginsengarvi</name>
    <dbReference type="NCBI Taxonomy" id="400777"/>
    <lineage>
        <taxon>Bacteria</taxon>
        <taxon>Bacillati</taxon>
        <taxon>Bacillota</taxon>
        <taxon>Bacilli</taxon>
        <taxon>Bacillales</taxon>
        <taxon>Paenibacillaceae</taxon>
        <taxon>Paenibacillus</taxon>
    </lineage>
</organism>
<dbReference type="OrthoDB" id="9804243at2"/>
<dbReference type="InterPro" id="IPR002942">
    <property type="entry name" value="S4_RNA-bd"/>
</dbReference>
<feature type="binding site" evidence="11">
    <location>
        <position position="246"/>
    </location>
    <ligand>
        <name>ATP</name>
        <dbReference type="ChEBI" id="CHEBI:30616"/>
    </ligand>
</feature>
<keyword evidence="7 11" id="KW-0648">Protein biosynthesis</keyword>
<feature type="short sequence motif" description="'KMSKS' region" evidence="11">
    <location>
        <begin position="243"/>
        <end position="247"/>
    </location>
</feature>
<comment type="caution">
    <text evidence="14">The sequence shown here is derived from an EMBL/GenBank/DDBJ whole genome shotgun (WGS) entry which is preliminary data.</text>
</comment>
<feature type="domain" description="RNA-binding S4" evidence="13">
    <location>
        <begin position="367"/>
        <end position="428"/>
    </location>
</feature>
<dbReference type="EC" id="6.1.1.1" evidence="11"/>
<dbReference type="AlphaFoldDB" id="A0A3B0C148"/>
<dbReference type="HAMAP" id="MF_02006">
    <property type="entry name" value="Tyr_tRNA_synth_type1"/>
    <property type="match status" value="1"/>
</dbReference>
<keyword evidence="15" id="KW-1185">Reference proteome</keyword>
<name>A0A3B0C148_9BACL</name>
<accession>A0A3B0C148</accession>
<dbReference type="PROSITE" id="PS50889">
    <property type="entry name" value="S4"/>
    <property type="match status" value="1"/>
</dbReference>
<evidence type="ECO:0000256" key="9">
    <source>
        <dbReference type="ARBA" id="ARBA00048248"/>
    </source>
</evidence>
<comment type="subcellular location">
    <subcellularLocation>
        <location evidence="1 11">Cytoplasm</location>
    </subcellularLocation>
</comment>
<dbReference type="Proteomes" id="UP000282311">
    <property type="component" value="Unassembled WGS sequence"/>
</dbReference>
<evidence type="ECO:0000256" key="7">
    <source>
        <dbReference type="ARBA" id="ARBA00022917"/>
    </source>
</evidence>
<dbReference type="InterPro" id="IPR036986">
    <property type="entry name" value="S4_RNA-bd_sf"/>
</dbReference>
<dbReference type="PRINTS" id="PR01040">
    <property type="entry name" value="TRNASYNTHTYR"/>
</dbReference>
<dbReference type="PANTHER" id="PTHR11766:SF0">
    <property type="entry name" value="TYROSINE--TRNA LIGASE, MITOCHONDRIAL"/>
    <property type="match status" value="1"/>
</dbReference>
<dbReference type="InterPro" id="IPR002305">
    <property type="entry name" value="aa-tRNA-synth_Ic"/>
</dbReference>
<dbReference type="NCBIfam" id="TIGR00234">
    <property type="entry name" value="tyrS"/>
    <property type="match status" value="1"/>
</dbReference>
<dbReference type="InterPro" id="IPR024107">
    <property type="entry name" value="Tyr-tRNA-ligase_bac_1"/>
</dbReference>
<evidence type="ECO:0000256" key="1">
    <source>
        <dbReference type="ARBA" id="ARBA00004496"/>
    </source>
</evidence>
<keyword evidence="8 11" id="KW-0030">Aminoacyl-tRNA synthetase</keyword>
<keyword evidence="6 12" id="KW-0694">RNA-binding</keyword>
<evidence type="ECO:0000256" key="8">
    <source>
        <dbReference type="ARBA" id="ARBA00023146"/>
    </source>
</evidence>
<feature type="binding site" evidence="11">
    <location>
        <position position="183"/>
    </location>
    <ligand>
        <name>L-tyrosine</name>
        <dbReference type="ChEBI" id="CHEBI:58315"/>
    </ligand>
</feature>
<evidence type="ECO:0000259" key="13">
    <source>
        <dbReference type="SMART" id="SM00363"/>
    </source>
</evidence>
<keyword evidence="3 11" id="KW-0436">Ligase</keyword>
<evidence type="ECO:0000256" key="2">
    <source>
        <dbReference type="ARBA" id="ARBA00022490"/>
    </source>
</evidence>
<feature type="binding site" evidence="11">
    <location>
        <position position="187"/>
    </location>
    <ligand>
        <name>L-tyrosine</name>
        <dbReference type="ChEBI" id="CHEBI:58315"/>
    </ligand>
</feature>
<evidence type="ECO:0000256" key="10">
    <source>
        <dbReference type="ARBA" id="ARBA00060965"/>
    </source>
</evidence>
<dbReference type="GO" id="GO:0005829">
    <property type="term" value="C:cytosol"/>
    <property type="evidence" value="ECO:0007669"/>
    <property type="project" value="TreeGrafter"/>
</dbReference>
<dbReference type="Gene3D" id="1.10.240.10">
    <property type="entry name" value="Tyrosyl-Transfer RNA Synthetase"/>
    <property type="match status" value="1"/>
</dbReference>
<dbReference type="EMBL" id="RBAH01000017">
    <property type="protein sequence ID" value="RKN79020.1"/>
    <property type="molecule type" value="Genomic_DNA"/>
</dbReference>
<dbReference type="GO" id="GO:0003723">
    <property type="term" value="F:RNA binding"/>
    <property type="evidence" value="ECO:0007669"/>
    <property type="project" value="UniProtKB-KW"/>
</dbReference>
<dbReference type="SUPFAM" id="SSF52374">
    <property type="entry name" value="Nucleotidylyl transferase"/>
    <property type="match status" value="1"/>
</dbReference>
<dbReference type="InterPro" id="IPR054608">
    <property type="entry name" value="SYY-like_C"/>
</dbReference>
<dbReference type="InterPro" id="IPR002307">
    <property type="entry name" value="Tyr-tRNA-ligase"/>
</dbReference>
<dbReference type="SMART" id="SM00363">
    <property type="entry name" value="S4"/>
    <property type="match status" value="1"/>
</dbReference>
<dbReference type="InterPro" id="IPR014729">
    <property type="entry name" value="Rossmann-like_a/b/a_fold"/>
</dbReference>
<evidence type="ECO:0000256" key="5">
    <source>
        <dbReference type="ARBA" id="ARBA00022840"/>
    </source>
</evidence>
<evidence type="ECO:0000256" key="6">
    <source>
        <dbReference type="ARBA" id="ARBA00022884"/>
    </source>
</evidence>
<protein>
    <recommendedName>
        <fullName evidence="11">Tyrosine--tRNA ligase</fullName>
        <ecNumber evidence="11">6.1.1.1</ecNumber>
    </recommendedName>
    <alternativeName>
        <fullName evidence="11">Tyrosyl-tRNA synthetase</fullName>
        <shortName evidence="11">TyrRS</shortName>
    </alternativeName>
</protein>
<dbReference type="GO" id="GO:0006437">
    <property type="term" value="P:tyrosyl-tRNA aminoacylation"/>
    <property type="evidence" value="ECO:0007669"/>
    <property type="project" value="UniProtKB-UniRule"/>
</dbReference>
<dbReference type="InterPro" id="IPR024088">
    <property type="entry name" value="Tyr-tRNA-ligase_bac-type"/>
</dbReference>
<comment type="similarity">
    <text evidence="10 11">Belongs to the class-I aminoacyl-tRNA synthetase family. TyrS type 1 subfamily.</text>
</comment>
<evidence type="ECO:0000256" key="11">
    <source>
        <dbReference type="HAMAP-Rule" id="MF_02006"/>
    </source>
</evidence>
<comment type="function">
    <text evidence="11">Catalyzes the attachment of tyrosine to tRNA(Tyr) in a two-step reaction: tyrosine is first activated by ATP to form Tyr-AMP and then transferred to the acceptor end of tRNA(Tyr).</text>
</comment>
<comment type="catalytic activity">
    <reaction evidence="9 11">
        <text>tRNA(Tyr) + L-tyrosine + ATP = L-tyrosyl-tRNA(Tyr) + AMP + diphosphate + H(+)</text>
        <dbReference type="Rhea" id="RHEA:10220"/>
        <dbReference type="Rhea" id="RHEA-COMP:9706"/>
        <dbReference type="Rhea" id="RHEA-COMP:9707"/>
        <dbReference type="ChEBI" id="CHEBI:15378"/>
        <dbReference type="ChEBI" id="CHEBI:30616"/>
        <dbReference type="ChEBI" id="CHEBI:33019"/>
        <dbReference type="ChEBI" id="CHEBI:58315"/>
        <dbReference type="ChEBI" id="CHEBI:78442"/>
        <dbReference type="ChEBI" id="CHEBI:78536"/>
        <dbReference type="ChEBI" id="CHEBI:456215"/>
        <dbReference type="EC" id="6.1.1.1"/>
    </reaction>
</comment>
<dbReference type="SUPFAM" id="SSF55174">
    <property type="entry name" value="Alpha-L RNA-binding motif"/>
    <property type="match status" value="1"/>
</dbReference>
<reference evidence="14 15" key="1">
    <citation type="journal article" date="2007" name="Int. J. Syst. Evol. Microbiol.">
        <title>Paenibacillus ginsengarvi sp. nov., isolated from soil from ginseng cultivation.</title>
        <authorList>
            <person name="Yoon M.H."/>
            <person name="Ten L.N."/>
            <person name="Im W.T."/>
        </authorList>
    </citation>
    <scope>NUCLEOTIDE SEQUENCE [LARGE SCALE GENOMIC DNA]</scope>
    <source>
        <strain evidence="14 15">KCTC 13059</strain>
    </source>
</reference>
<evidence type="ECO:0000256" key="3">
    <source>
        <dbReference type="ARBA" id="ARBA00022598"/>
    </source>
</evidence>
<dbReference type="GO" id="GO:0005524">
    <property type="term" value="F:ATP binding"/>
    <property type="evidence" value="ECO:0007669"/>
    <property type="project" value="UniProtKB-UniRule"/>
</dbReference>
<dbReference type="FunFam" id="1.10.240.10:FF:000001">
    <property type="entry name" value="Tyrosine--tRNA ligase"/>
    <property type="match status" value="1"/>
</dbReference>
<comment type="subunit">
    <text evidence="11">Homodimer.</text>
</comment>
<proteinExistence type="inferred from homology"/>
<dbReference type="Gene3D" id="3.40.50.620">
    <property type="entry name" value="HUPs"/>
    <property type="match status" value="1"/>
</dbReference>
<evidence type="ECO:0000313" key="14">
    <source>
        <dbReference type="EMBL" id="RKN79020.1"/>
    </source>
</evidence>
<gene>
    <name evidence="11" type="primary">tyrS</name>
    <name evidence="14" type="ORF">D7M11_21865</name>
</gene>
<dbReference type="Pfam" id="PF22421">
    <property type="entry name" value="SYY_C-terminal"/>
    <property type="match status" value="1"/>
</dbReference>
<evidence type="ECO:0000256" key="4">
    <source>
        <dbReference type="ARBA" id="ARBA00022741"/>
    </source>
</evidence>
<dbReference type="GO" id="GO:0042803">
    <property type="term" value="F:protein homodimerization activity"/>
    <property type="evidence" value="ECO:0007669"/>
    <property type="project" value="UniProtKB-ARBA"/>
</dbReference>
<keyword evidence="5 11" id="KW-0067">ATP-binding</keyword>
<dbReference type="CDD" id="cd00395">
    <property type="entry name" value="Tyr_Trp_RS_core"/>
    <property type="match status" value="1"/>
</dbReference>
<dbReference type="CDD" id="cd00165">
    <property type="entry name" value="S4"/>
    <property type="match status" value="1"/>
</dbReference>
<dbReference type="GO" id="GO:0004831">
    <property type="term" value="F:tyrosine-tRNA ligase activity"/>
    <property type="evidence" value="ECO:0007669"/>
    <property type="project" value="UniProtKB-UniRule"/>
</dbReference>
<evidence type="ECO:0000313" key="15">
    <source>
        <dbReference type="Proteomes" id="UP000282311"/>
    </source>
</evidence>
<keyword evidence="4 11" id="KW-0547">Nucleotide-binding</keyword>
<dbReference type="Gene3D" id="3.10.290.10">
    <property type="entry name" value="RNA-binding S4 domain"/>
    <property type="match status" value="1"/>
</dbReference>
<dbReference type="Pfam" id="PF00579">
    <property type="entry name" value="tRNA-synt_1b"/>
    <property type="match status" value="1"/>
</dbReference>
<sequence>MKERCNLTEARVTQADLLEDLEYRGLIYQVTDREGLSKKLDSERVVLYCGFDPTADSLHIGSLLPILCLRRFQLAGHHSIALVGGGTGLIGDPSGRSTERSLNTADTVGQWTESLKRQLSRFLDFDQPDNPARLVSNYDWLAPLDAISFLRDVGKHFTVNYMLGKDSVDSRLANGISFTEFSYMILQAYDFYRLNKEHNCSLQLGGSDQWGNITAGLDLIGKMGGEGAYGITMPLVTKSDGKKFGKSESGAIWLDRSKTSAYQFYQFWINTDDNDVVKFLKYFTFLSREQIAKLEAEVKERPEKRAAQRELAREVTRIVHGQEAVESAEKITEALFSGDVTSLSEQELVEALQDMPTTVLEDGAETGLIDLLVAAKAAPSRRQAKQDIESGAVYVNGERMSGIDTVIGAGHRLHGRYVVLRRGKKNYYLVRFA</sequence>
<evidence type="ECO:0000256" key="12">
    <source>
        <dbReference type="PROSITE-ProRule" id="PRU00182"/>
    </source>
</evidence>
<keyword evidence="2 11" id="KW-0963">Cytoplasm</keyword>
<dbReference type="PANTHER" id="PTHR11766">
    <property type="entry name" value="TYROSYL-TRNA SYNTHETASE"/>
    <property type="match status" value="1"/>
</dbReference>
<feature type="short sequence motif" description="'HIGH' region" evidence="11">
    <location>
        <begin position="53"/>
        <end position="62"/>
    </location>
</feature>
<dbReference type="FunFam" id="3.40.50.620:FF:000008">
    <property type="entry name" value="Tyrosine--tRNA ligase"/>
    <property type="match status" value="1"/>
</dbReference>